<dbReference type="Gene3D" id="3.40.190.10">
    <property type="entry name" value="Periplasmic binding protein-like II"/>
    <property type="match status" value="1"/>
</dbReference>
<comment type="similarity">
    <text evidence="1">Belongs to the UPF0065 (bug) family.</text>
</comment>
<reference evidence="3 4" key="1">
    <citation type="submission" date="2019-01" db="EMBL/GenBank/DDBJ databases">
        <title>Genomic insights into a novel species Rhodoferax sp.</title>
        <authorList>
            <person name="Jin L."/>
        </authorList>
    </citation>
    <scope>NUCLEOTIDE SEQUENCE [LARGE SCALE GENOMIC DNA]</scope>
    <source>
        <strain evidence="3 4">CHu59-6-5</strain>
    </source>
</reference>
<evidence type="ECO:0000256" key="1">
    <source>
        <dbReference type="ARBA" id="ARBA00006987"/>
    </source>
</evidence>
<dbReference type="Gene3D" id="3.40.190.150">
    <property type="entry name" value="Bordetella uptake gene, domain 1"/>
    <property type="match status" value="1"/>
</dbReference>
<name>A0A515DCD2_9BURK</name>
<feature type="signal peptide" evidence="2">
    <location>
        <begin position="1"/>
        <end position="26"/>
    </location>
</feature>
<gene>
    <name evidence="3" type="ORF">EUB48_12965</name>
</gene>
<dbReference type="PANTHER" id="PTHR42928:SF5">
    <property type="entry name" value="BLR1237 PROTEIN"/>
    <property type="match status" value="1"/>
</dbReference>
<organism evidence="3 4">
    <name type="scientific">Rhodoferax sediminis</name>
    <dbReference type="NCBI Taxonomy" id="2509614"/>
    <lineage>
        <taxon>Bacteria</taxon>
        <taxon>Pseudomonadati</taxon>
        <taxon>Pseudomonadota</taxon>
        <taxon>Betaproteobacteria</taxon>
        <taxon>Burkholderiales</taxon>
        <taxon>Comamonadaceae</taxon>
        <taxon>Rhodoferax</taxon>
    </lineage>
</organism>
<evidence type="ECO:0000313" key="3">
    <source>
        <dbReference type="EMBL" id="QDL38093.1"/>
    </source>
</evidence>
<dbReference type="AlphaFoldDB" id="A0A515DCD2"/>
<sequence length="327" mass="33950">MKRRSILQATAAALAASALAPGAARAAAWPSRLIKIVVPFGPGGVADVTARIVAKKLGEQLHQSVIIENRPGAGGVVAGELVARAAPGGYTLLLMSNGTAVSEGLFRHLPFDAQKDFAPISTLGFFDIVLVVPADSRFKTLADLLAYARANPDKLNLGTVNIGSTQNLAAQLFKTTAGVHAQIVPFNATGAVLTALRSGQIDAGVEVLSPMMSQIRAGTLRALAVMGEKRAPELPQVPTVRESGGALAGFYAASWNALAAPAKTPPAVLQRLNQEVVVALQSPDVIHSLTQINVQPRPGTPAQLAELLGSEIRRWGGVIKSAGIPLQ</sequence>
<dbReference type="SUPFAM" id="SSF53850">
    <property type="entry name" value="Periplasmic binding protein-like II"/>
    <property type="match status" value="1"/>
</dbReference>
<dbReference type="CDD" id="cd13578">
    <property type="entry name" value="PBP2_Bug27"/>
    <property type="match status" value="1"/>
</dbReference>
<dbReference type="PIRSF" id="PIRSF017082">
    <property type="entry name" value="YflP"/>
    <property type="match status" value="1"/>
</dbReference>
<keyword evidence="2" id="KW-0732">Signal</keyword>
<proteinExistence type="inferred from homology"/>
<accession>A0A515DCD2</accession>
<dbReference type="Proteomes" id="UP000316798">
    <property type="component" value="Chromosome"/>
</dbReference>
<dbReference type="Pfam" id="PF03401">
    <property type="entry name" value="TctC"/>
    <property type="match status" value="1"/>
</dbReference>
<dbReference type="InterPro" id="IPR042100">
    <property type="entry name" value="Bug_dom1"/>
</dbReference>
<dbReference type="OrthoDB" id="8678477at2"/>
<keyword evidence="4" id="KW-1185">Reference proteome</keyword>
<dbReference type="PANTHER" id="PTHR42928">
    <property type="entry name" value="TRICARBOXYLATE-BINDING PROTEIN"/>
    <property type="match status" value="1"/>
</dbReference>
<protein>
    <submittedName>
        <fullName evidence="3">Tripartite tricarboxylate transporter substrate binding protein</fullName>
    </submittedName>
</protein>
<dbReference type="PROSITE" id="PS51318">
    <property type="entry name" value="TAT"/>
    <property type="match status" value="1"/>
</dbReference>
<feature type="chain" id="PRO_5021963352" evidence="2">
    <location>
        <begin position="27"/>
        <end position="327"/>
    </location>
</feature>
<dbReference type="KEGG" id="rhf:EUB48_12965"/>
<dbReference type="InterPro" id="IPR005064">
    <property type="entry name" value="BUG"/>
</dbReference>
<evidence type="ECO:0000256" key="2">
    <source>
        <dbReference type="SAM" id="SignalP"/>
    </source>
</evidence>
<dbReference type="RefSeq" id="WP_142819516.1">
    <property type="nucleotide sequence ID" value="NZ_CP035503.1"/>
</dbReference>
<dbReference type="EMBL" id="CP035503">
    <property type="protein sequence ID" value="QDL38093.1"/>
    <property type="molecule type" value="Genomic_DNA"/>
</dbReference>
<dbReference type="InterPro" id="IPR006311">
    <property type="entry name" value="TAT_signal"/>
</dbReference>
<evidence type="ECO:0000313" key="4">
    <source>
        <dbReference type="Proteomes" id="UP000316798"/>
    </source>
</evidence>